<protein>
    <recommendedName>
        <fullName evidence="4">DUF4184 domain-containing protein</fullName>
    </recommendedName>
</protein>
<evidence type="ECO:0000313" key="3">
    <source>
        <dbReference type="Proteomes" id="UP000618319"/>
    </source>
</evidence>
<evidence type="ECO:0008006" key="4">
    <source>
        <dbReference type="Google" id="ProtNLM"/>
    </source>
</evidence>
<evidence type="ECO:0000256" key="1">
    <source>
        <dbReference type="SAM" id="Phobius"/>
    </source>
</evidence>
<dbReference type="RefSeq" id="WP_196937319.1">
    <property type="nucleotide sequence ID" value="NZ_MU158689.1"/>
</dbReference>
<dbReference type="EMBL" id="PSKQ01000010">
    <property type="protein sequence ID" value="MBE8719300.1"/>
    <property type="molecule type" value="Genomic_DNA"/>
</dbReference>
<keyword evidence="1" id="KW-0812">Transmembrane</keyword>
<feature type="transmembrane region" description="Helical" evidence="1">
    <location>
        <begin position="36"/>
        <end position="56"/>
    </location>
</feature>
<comment type="caution">
    <text evidence="2">The sequence shown here is derived from an EMBL/GenBank/DDBJ whole genome shotgun (WGS) entry which is preliminary data.</text>
</comment>
<name>A0ABR9T1U9_9SPHI</name>
<gene>
    <name evidence="2" type="ORF">C4F40_00970</name>
</gene>
<sequence length="203" mass="24037">MPHFYNKGIPFYYLVAPCAYFYTLLKLYPGTKISRYWYLHLLPAVGGLIDILPYAFASLEEKNALLQHVVTDMQMGFKHSYGYIDQKWHYVIKFVLAFIYVMAQWRLIYLFEANESRVPAERVRLVVHFSIAYSLHYVLQGSMVLNVLFNQLQGSFILRDISQIVWVSLFFMLFSLWFFSSGVYRPFIANRRIRKLADRQIGK</sequence>
<feature type="transmembrane region" description="Helical" evidence="1">
    <location>
        <begin position="12"/>
        <end position="29"/>
    </location>
</feature>
<reference evidence="2 3" key="1">
    <citation type="submission" date="2018-02" db="EMBL/GenBank/DDBJ databases">
        <title>Sphingobacterium KA21.</title>
        <authorList>
            <person name="Vasarhelyi B.M."/>
            <person name="Deshmukh S."/>
            <person name="Balint B."/>
            <person name="Kukolya J."/>
        </authorList>
    </citation>
    <scope>NUCLEOTIDE SEQUENCE [LARGE SCALE GENOMIC DNA]</scope>
    <source>
        <strain evidence="2 3">Ka21</strain>
    </source>
</reference>
<organism evidence="2 3">
    <name type="scientific">Sphingobacterium pedocola</name>
    <dbReference type="NCBI Taxonomy" id="2082722"/>
    <lineage>
        <taxon>Bacteria</taxon>
        <taxon>Pseudomonadati</taxon>
        <taxon>Bacteroidota</taxon>
        <taxon>Sphingobacteriia</taxon>
        <taxon>Sphingobacteriales</taxon>
        <taxon>Sphingobacteriaceae</taxon>
        <taxon>Sphingobacterium</taxon>
    </lineage>
</organism>
<keyword evidence="1" id="KW-1133">Transmembrane helix</keyword>
<evidence type="ECO:0000313" key="2">
    <source>
        <dbReference type="EMBL" id="MBE8719300.1"/>
    </source>
</evidence>
<feature type="transmembrane region" description="Helical" evidence="1">
    <location>
        <begin position="123"/>
        <end position="144"/>
    </location>
</feature>
<feature type="transmembrane region" description="Helical" evidence="1">
    <location>
        <begin position="90"/>
        <end position="111"/>
    </location>
</feature>
<dbReference type="Proteomes" id="UP000618319">
    <property type="component" value="Unassembled WGS sequence"/>
</dbReference>
<accession>A0ABR9T1U9</accession>
<keyword evidence="1" id="KW-0472">Membrane</keyword>
<proteinExistence type="predicted"/>
<keyword evidence="3" id="KW-1185">Reference proteome</keyword>
<feature type="transmembrane region" description="Helical" evidence="1">
    <location>
        <begin position="164"/>
        <end position="184"/>
    </location>
</feature>